<reference evidence="1 2" key="1">
    <citation type="journal article" date="2014" name="BMC Genomics">
        <title>Comparison of environmental and isolate Sulfobacillus genomes reveals diverse carbon, sulfur, nitrogen, and hydrogen metabolisms.</title>
        <authorList>
            <person name="Justice N.B."/>
            <person name="Norman A."/>
            <person name="Brown C.T."/>
            <person name="Singh A."/>
            <person name="Thomas B.C."/>
            <person name="Banfield J.F."/>
        </authorList>
    </citation>
    <scope>NUCLEOTIDE SEQUENCE [LARGE SCALE GENOMIC DNA]</scope>
    <source>
        <strain evidence="1">AMDSBA3</strain>
    </source>
</reference>
<evidence type="ECO:0008006" key="3">
    <source>
        <dbReference type="Google" id="ProtNLM"/>
    </source>
</evidence>
<dbReference type="Proteomes" id="UP000241848">
    <property type="component" value="Unassembled WGS sequence"/>
</dbReference>
<comment type="caution">
    <text evidence="1">The sequence shown here is derived from an EMBL/GenBank/DDBJ whole genome shotgun (WGS) entry which is preliminary data.</text>
</comment>
<proteinExistence type="predicted"/>
<accession>A0A2T2WCW0</accession>
<sequence>MKSTLAVLNDLEAHGAFQRYAIGGAMGAMFYVEPVATYDLDVFVILPVSHGGLLTLSPIYDALRERGYEPKDEYVIIEGIPVQFLPAYNPLLEAALEDARTVSVEEVPTRVLRIEYLICVSIATGRAKDRERIRLLMEEGHPDLTFLTQICMRHHLPLPTTDGESS</sequence>
<protein>
    <recommendedName>
        <fullName evidence="3">Nucleotidyltransferase</fullName>
    </recommendedName>
</protein>
<dbReference type="EMBL" id="PXYV01000091">
    <property type="protein sequence ID" value="PSR20059.1"/>
    <property type="molecule type" value="Genomic_DNA"/>
</dbReference>
<name>A0A2T2WCW0_9FIRM</name>
<organism evidence="1 2">
    <name type="scientific">Sulfobacillus acidophilus</name>
    <dbReference type="NCBI Taxonomy" id="53633"/>
    <lineage>
        <taxon>Bacteria</taxon>
        <taxon>Bacillati</taxon>
        <taxon>Bacillota</taxon>
        <taxon>Clostridia</taxon>
        <taxon>Eubacteriales</taxon>
        <taxon>Clostridiales Family XVII. Incertae Sedis</taxon>
        <taxon>Sulfobacillus</taxon>
    </lineage>
</organism>
<dbReference type="AlphaFoldDB" id="A0A2T2WCW0"/>
<evidence type="ECO:0000313" key="2">
    <source>
        <dbReference type="Proteomes" id="UP000241848"/>
    </source>
</evidence>
<gene>
    <name evidence="1" type="ORF">C7B45_16750</name>
</gene>
<dbReference type="SUPFAM" id="SSF81301">
    <property type="entry name" value="Nucleotidyltransferase"/>
    <property type="match status" value="1"/>
</dbReference>
<dbReference type="InterPro" id="IPR043519">
    <property type="entry name" value="NT_sf"/>
</dbReference>
<evidence type="ECO:0000313" key="1">
    <source>
        <dbReference type="EMBL" id="PSR20059.1"/>
    </source>
</evidence>